<keyword evidence="2 4" id="KW-0808">Transferase</keyword>
<dbReference type="InterPro" id="IPR035094">
    <property type="entry name" value="EgtD"/>
</dbReference>
<dbReference type="Pfam" id="PF10017">
    <property type="entry name" value="Methyltransf_33"/>
    <property type="match status" value="1"/>
</dbReference>
<evidence type="ECO:0000256" key="1">
    <source>
        <dbReference type="ARBA" id="ARBA00022603"/>
    </source>
</evidence>
<reference evidence="4 5" key="1">
    <citation type="journal article" date="2013" name="Stand. Genomic Sci.">
        <title>Genomic Encyclopedia of Type Strains, Phase I: The one thousand microbial genomes (KMG-I) project.</title>
        <authorList>
            <person name="Kyrpides N.C."/>
            <person name="Woyke T."/>
            <person name="Eisen J.A."/>
            <person name="Garrity G."/>
            <person name="Lilburn T.G."/>
            <person name="Beck B.J."/>
            <person name="Whitman W.B."/>
            <person name="Hugenholtz P."/>
            <person name="Klenk H.P."/>
        </authorList>
    </citation>
    <scope>NUCLEOTIDE SEQUENCE [LARGE SCALE GENOMIC DNA]</scope>
    <source>
        <strain evidence="4 5">DSM 13484</strain>
    </source>
</reference>
<dbReference type="InterPro" id="IPR019257">
    <property type="entry name" value="MeTrfase_dom"/>
</dbReference>
<dbReference type="RefSeq" id="WP_145716413.1">
    <property type="nucleotide sequence ID" value="NZ_BAAAFY010000005.1"/>
</dbReference>
<dbReference type="InterPro" id="IPR017804">
    <property type="entry name" value="MeTrfase_EgtD-like"/>
</dbReference>
<dbReference type="Proteomes" id="UP000316778">
    <property type="component" value="Unassembled WGS sequence"/>
</dbReference>
<dbReference type="InterPro" id="IPR051128">
    <property type="entry name" value="EgtD_Methyltrsf_superfamily"/>
</dbReference>
<evidence type="ECO:0000313" key="5">
    <source>
        <dbReference type="Proteomes" id="UP000316778"/>
    </source>
</evidence>
<dbReference type="PIRSF" id="PIRSF018005">
    <property type="entry name" value="UCP018005"/>
    <property type="match status" value="1"/>
</dbReference>
<dbReference type="AlphaFoldDB" id="A0A562SYX4"/>
<protein>
    <submittedName>
        <fullName evidence="4">Dimethylhistidine N-methyltransferase</fullName>
    </submittedName>
</protein>
<sequence length="331" mass="37494">MNTTSVPHPLSAQGGPETQRASFYRDVVRGLTATPKYLESKYFYDAAGDRLFQQIMQCPEYYLTDCEMEIMQEQAAQIAAAITVQPAAFDLVELGPGDATKSIHLLRRLQESGADFTYYPIDISANVIAQLKKGLPEKLPGLSMQGLNGDYFDMLQQLAARSRRPKVLLFMGANIGNFTPAAAAGICRRLYACLQPGDLLLAGFDLKKHPRIILNAYNDAAGFTREFNLNLLHRINRELQGDFDLLQFEHYPVYDPGSGACKSYLVSRREQEVHIGREVTIHFGQYEPMFMEISQKYSLPETEQLAQETGFTPLTHFTDRRKWFADCLWRK</sequence>
<evidence type="ECO:0000313" key="4">
    <source>
        <dbReference type="EMBL" id="TWI86525.1"/>
    </source>
</evidence>
<dbReference type="PANTHER" id="PTHR43397">
    <property type="entry name" value="ERGOTHIONEINE BIOSYNTHESIS PROTEIN 1"/>
    <property type="match status" value="1"/>
</dbReference>
<keyword evidence="5" id="KW-1185">Reference proteome</keyword>
<organism evidence="4 5">
    <name type="scientific">Chitinophaga japonensis</name>
    <name type="common">Flexibacter japonensis</name>
    <dbReference type="NCBI Taxonomy" id="104662"/>
    <lineage>
        <taxon>Bacteria</taxon>
        <taxon>Pseudomonadati</taxon>
        <taxon>Bacteroidota</taxon>
        <taxon>Chitinophagia</taxon>
        <taxon>Chitinophagales</taxon>
        <taxon>Chitinophagaceae</taxon>
        <taxon>Chitinophaga</taxon>
    </lineage>
</organism>
<dbReference type="NCBIfam" id="TIGR03438">
    <property type="entry name" value="egtD_ergothio"/>
    <property type="match status" value="1"/>
</dbReference>
<evidence type="ECO:0000259" key="3">
    <source>
        <dbReference type="Pfam" id="PF10017"/>
    </source>
</evidence>
<gene>
    <name evidence="4" type="ORF">LX66_3783</name>
</gene>
<accession>A0A562SYX4</accession>
<keyword evidence="1 4" id="KW-0489">Methyltransferase</keyword>
<evidence type="ECO:0000256" key="2">
    <source>
        <dbReference type="ARBA" id="ARBA00022679"/>
    </source>
</evidence>
<dbReference type="GO" id="GO:0032259">
    <property type="term" value="P:methylation"/>
    <property type="evidence" value="ECO:0007669"/>
    <property type="project" value="UniProtKB-KW"/>
</dbReference>
<dbReference type="EMBL" id="VLLG01000004">
    <property type="protein sequence ID" value="TWI86525.1"/>
    <property type="molecule type" value="Genomic_DNA"/>
</dbReference>
<dbReference type="SUPFAM" id="SSF53335">
    <property type="entry name" value="S-adenosyl-L-methionine-dependent methyltransferases"/>
    <property type="match status" value="1"/>
</dbReference>
<name>A0A562SYX4_CHIJA</name>
<proteinExistence type="predicted"/>
<dbReference type="InterPro" id="IPR029063">
    <property type="entry name" value="SAM-dependent_MTases_sf"/>
</dbReference>
<feature type="domain" description="Histidine-specific methyltransferase SAM-dependent" evidence="3">
    <location>
        <begin position="24"/>
        <end position="330"/>
    </location>
</feature>
<dbReference type="OrthoDB" id="5289726at2"/>
<comment type="caution">
    <text evidence="4">The sequence shown here is derived from an EMBL/GenBank/DDBJ whole genome shotgun (WGS) entry which is preliminary data.</text>
</comment>
<dbReference type="Gene3D" id="3.40.50.150">
    <property type="entry name" value="Vaccinia Virus protein VP39"/>
    <property type="match status" value="1"/>
</dbReference>
<dbReference type="PANTHER" id="PTHR43397:SF1">
    <property type="entry name" value="ERGOTHIONEINE BIOSYNTHESIS PROTEIN 1"/>
    <property type="match status" value="1"/>
</dbReference>
<dbReference type="GO" id="GO:0008168">
    <property type="term" value="F:methyltransferase activity"/>
    <property type="evidence" value="ECO:0007669"/>
    <property type="project" value="UniProtKB-KW"/>
</dbReference>